<dbReference type="GO" id="GO:0140359">
    <property type="term" value="F:ABC-type transporter activity"/>
    <property type="evidence" value="ECO:0007669"/>
    <property type="project" value="InterPro"/>
</dbReference>
<feature type="transmembrane region" description="Helical" evidence="10">
    <location>
        <begin position="20"/>
        <end position="41"/>
    </location>
</feature>
<feature type="transmembrane region" description="Helical" evidence="10">
    <location>
        <begin position="1012"/>
        <end position="1035"/>
    </location>
</feature>
<keyword evidence="14" id="KW-1185">Reference proteome</keyword>
<dbReference type="InterPro" id="IPR017871">
    <property type="entry name" value="ABC_transporter-like_CS"/>
</dbReference>
<keyword evidence="7 10" id="KW-1133">Transmembrane helix</keyword>
<evidence type="ECO:0000256" key="4">
    <source>
        <dbReference type="ARBA" id="ARBA00022737"/>
    </source>
</evidence>
<feature type="compositionally biased region" description="Polar residues" evidence="9">
    <location>
        <begin position="478"/>
        <end position="488"/>
    </location>
</feature>
<gene>
    <name evidence="13" type="ORF">GALMADRAFT_237629</name>
</gene>
<evidence type="ECO:0000256" key="7">
    <source>
        <dbReference type="ARBA" id="ARBA00022989"/>
    </source>
</evidence>
<feature type="region of interest" description="Disordered" evidence="9">
    <location>
        <begin position="391"/>
        <end position="488"/>
    </location>
</feature>
<evidence type="ECO:0000256" key="3">
    <source>
        <dbReference type="ARBA" id="ARBA00022692"/>
    </source>
</evidence>
<keyword evidence="8 10" id="KW-0472">Membrane</keyword>
<accession>A0A067TTQ7</accession>
<feature type="transmembrane region" description="Helical" evidence="10">
    <location>
        <begin position="1158"/>
        <end position="1177"/>
    </location>
</feature>
<dbReference type="OrthoDB" id="6500128at2759"/>
<dbReference type="PROSITE" id="PS00211">
    <property type="entry name" value="ABC_TRANSPORTER_1"/>
    <property type="match status" value="1"/>
</dbReference>
<dbReference type="FunFam" id="3.40.50.300:FF:000838">
    <property type="entry name" value="ABC multidrug transporter (Eurofung)"/>
    <property type="match status" value="1"/>
</dbReference>
<keyword evidence="3 10" id="KW-0812">Transmembrane</keyword>
<dbReference type="InterPro" id="IPR036640">
    <property type="entry name" value="ABC1_TM_sf"/>
</dbReference>
<dbReference type="FunFam" id="1.20.1560.10:FF:000013">
    <property type="entry name" value="ABC transporter C family member 2"/>
    <property type="match status" value="1"/>
</dbReference>
<keyword evidence="6" id="KW-0067">ATP-binding</keyword>
<keyword evidence="2" id="KW-0813">Transport</keyword>
<protein>
    <recommendedName>
        <fullName evidence="15">P-loop containing nucleoside triphosphate hydrolase protein</fullName>
    </recommendedName>
</protein>
<feature type="transmembrane region" description="Helical" evidence="10">
    <location>
        <begin position="123"/>
        <end position="142"/>
    </location>
</feature>
<feature type="transmembrane region" description="Helical" evidence="10">
    <location>
        <begin position="1055"/>
        <end position="1080"/>
    </location>
</feature>
<dbReference type="Gene3D" id="3.40.50.300">
    <property type="entry name" value="P-loop containing nucleotide triphosphate hydrolases"/>
    <property type="match status" value="2"/>
</dbReference>
<feature type="domain" description="ABC transmembrane type-1" evidence="12">
    <location>
        <begin position="486"/>
        <end position="673"/>
    </location>
</feature>
<dbReference type="CDD" id="cd18604">
    <property type="entry name" value="ABC_6TM_VMR1_D2_like"/>
    <property type="match status" value="1"/>
</dbReference>
<feature type="transmembrane region" description="Helical" evidence="10">
    <location>
        <begin position="337"/>
        <end position="353"/>
    </location>
</feature>
<dbReference type="HOGENOM" id="CLU_000604_27_6_1"/>
<dbReference type="EMBL" id="KL142369">
    <property type="protein sequence ID" value="KDR82358.1"/>
    <property type="molecule type" value="Genomic_DNA"/>
</dbReference>
<reference evidence="14" key="1">
    <citation type="journal article" date="2014" name="Proc. Natl. Acad. Sci. U.S.A.">
        <title>Extensive sampling of basidiomycete genomes demonstrates inadequacy of the white-rot/brown-rot paradigm for wood decay fungi.</title>
        <authorList>
            <person name="Riley R."/>
            <person name="Salamov A.A."/>
            <person name="Brown D.W."/>
            <person name="Nagy L.G."/>
            <person name="Floudas D."/>
            <person name="Held B.W."/>
            <person name="Levasseur A."/>
            <person name="Lombard V."/>
            <person name="Morin E."/>
            <person name="Otillar R."/>
            <person name="Lindquist E.A."/>
            <person name="Sun H."/>
            <person name="LaButti K.M."/>
            <person name="Schmutz J."/>
            <person name="Jabbour D."/>
            <person name="Luo H."/>
            <person name="Baker S.E."/>
            <person name="Pisabarro A.G."/>
            <person name="Walton J.D."/>
            <person name="Blanchette R.A."/>
            <person name="Henrissat B."/>
            <person name="Martin F."/>
            <person name="Cullen D."/>
            <person name="Hibbett D.S."/>
            <person name="Grigoriev I.V."/>
        </authorList>
    </citation>
    <scope>NUCLEOTIDE SEQUENCE [LARGE SCALE GENOMIC DNA]</scope>
    <source>
        <strain evidence="14">CBS 339.88</strain>
    </source>
</reference>
<dbReference type="GO" id="GO:0005524">
    <property type="term" value="F:ATP binding"/>
    <property type="evidence" value="ECO:0007669"/>
    <property type="project" value="UniProtKB-KW"/>
</dbReference>
<dbReference type="CDD" id="cd03244">
    <property type="entry name" value="ABCC_MRP_domain2"/>
    <property type="match status" value="1"/>
</dbReference>
<dbReference type="InterPro" id="IPR003593">
    <property type="entry name" value="AAA+_ATPase"/>
</dbReference>
<feature type="domain" description="ABC transporter" evidence="11">
    <location>
        <begin position="1332"/>
        <end position="1569"/>
    </location>
</feature>
<evidence type="ECO:0000256" key="6">
    <source>
        <dbReference type="ARBA" id="ARBA00022840"/>
    </source>
</evidence>
<dbReference type="PANTHER" id="PTHR24223:SF356">
    <property type="entry name" value="ATP-BINDING CASSETTE TRANSPORTER ABC4"/>
    <property type="match status" value="1"/>
</dbReference>
<dbReference type="InterPro" id="IPR027417">
    <property type="entry name" value="P-loop_NTPase"/>
</dbReference>
<comment type="subcellular location">
    <subcellularLocation>
        <location evidence="1">Membrane</location>
        <topology evidence="1">Multi-pass membrane protein</topology>
    </subcellularLocation>
</comment>
<dbReference type="PROSITE" id="PS50929">
    <property type="entry name" value="ABC_TM1F"/>
    <property type="match status" value="2"/>
</dbReference>
<dbReference type="GO" id="GO:0016020">
    <property type="term" value="C:membrane"/>
    <property type="evidence" value="ECO:0007669"/>
    <property type="project" value="UniProtKB-SubCell"/>
</dbReference>
<dbReference type="SUPFAM" id="SSF52540">
    <property type="entry name" value="P-loop containing nucleoside triphosphate hydrolases"/>
    <property type="match status" value="2"/>
</dbReference>
<evidence type="ECO:0000256" key="2">
    <source>
        <dbReference type="ARBA" id="ARBA00022448"/>
    </source>
</evidence>
<keyword evidence="5" id="KW-0547">Nucleotide-binding</keyword>
<feature type="transmembrane region" description="Helical" evidence="10">
    <location>
        <begin position="533"/>
        <end position="553"/>
    </location>
</feature>
<dbReference type="SMART" id="SM00382">
    <property type="entry name" value="AAA"/>
    <property type="match status" value="2"/>
</dbReference>
<dbReference type="PANTHER" id="PTHR24223">
    <property type="entry name" value="ATP-BINDING CASSETTE SUB-FAMILY C"/>
    <property type="match status" value="1"/>
</dbReference>
<feature type="transmembrane region" description="Helical" evidence="10">
    <location>
        <begin position="300"/>
        <end position="325"/>
    </location>
</feature>
<evidence type="ECO:0000259" key="11">
    <source>
        <dbReference type="PROSITE" id="PS50893"/>
    </source>
</evidence>
<evidence type="ECO:0000256" key="1">
    <source>
        <dbReference type="ARBA" id="ARBA00004141"/>
    </source>
</evidence>
<sequence length="1585" mass="175132">MYLFIGDLFQIDDSRTLPFAVAFLAFCLQILHFLIVSLKAFANQRSSPQEEASTIGVARSRAQGLAQNLKGLIDYHGYVVWLFMVARLAGCMVLTLLSILTVHGCGSKADLWDLTTLRDCPEIMMTGTYCYTTILAFITLLSKGWSTSVTRYNNAILLSGLAVYTYRDIWPLATYTQSPVDEAEGNILFMKIAVLVITALAIPLFIPRRYTPIDPKNPMPVPNAEQTASLFSLITYTFLDSTIFLGYKVPHLGVDQLPPLADYDAAKYRTDKAFPHIDPFSGARRRGLFFGLMRVYRKEYIIMALTISGYAVGGFAAPIGINRLLNYMETGRDQAQIHPWFWILWLFFGPMLQSLSAHWYLFTATKTLVLAEGLITQLVFEHSLRIRMKTETSNASTAQETPLETPQSNGKLSDSASSDSGSTTVDETAEHGPRNEIASDQSQTVTIVPSRDASIESSRTDAKKSSTTSETGKPASPKTPSSDNITGKINNLVTTDVNNIVEARDFLMIILYVPLQITFCLIFLYRILGWSAFVGVAVMTILLPVPLVIARMLQQAQVHKMKMTDARVEAVAEAVGILRMIKLFGWEKKMSERLHQTREDELKWIWKLKLLDNINGILGYTLPTLTMLASYVVYTVVMKKELTASIIFPSMTVFSMLREQFYRLLRQSLQIIQGKVSLDRVEAFLYETELLDSFTKKSSSSSESTFPSVAASNSDIGFKNATFSWSLEVEDGTATPSSRIFKLRIAGELLFKRNCINLIIGPTGSGKTSMLMALLGEMHFIPSGPHSWFNLPRDGGVAYASQESWVQNDTIRNNILFGSPFDEARYNKVLKQCALDRDLGLFDAGDATEVGERGITLSGGQKARITLARAIYSPAHIILLDDVFAALDVHTSSSIVEECFQGDLVKERTILLVTHNIALASPIADFIVSIGLDGQVKSQGTDISVALARNSTLVAEVEQAQEATEIGKQVMEPVPQKPTDGKLVVAEEIAEGHVTWKSIKLLLNSMGGNHPVLFFSIIFGLLLVNELTITFQTWFLGYWGTQYEGHQSSEVDAPFYIYIYSALLMGSIVMYTAAYIYYVIGSMRASKTINNTLVDSILGSTLRWLDETPTARIITRCTQDIRSVDGTIPQSLMWFTDCLCGLLMKLGAVILFTPLFVFPGLGVAAVGFYLGNMYLMAQLSVKREMSNARSPMLSNFSAAIHGLVSIRAYGAQNIFKTESLTRINLYTRVARTSWNLNRWIAVRIDFLGAAFTTALAAYLVYGVPVGASNTGFSLTMAVEFTMYILMLVRLYNDFEVSSNSLERIQSYLDIEHEPKPTVSGQPPAAWPTSGDLRVENLYARYSQSGPNVLRNVSFHVKSGERIGVVGRTGSGKSSLILALLRCILTEGTIYFDGIATSTINLDALRSSITIIPQIPELLSGTLRQNLDPFDQNDDAALNDALRSAGLFSLQDVTDEAHLTLDSKIANAGGNLSVGQRQIIALARAMLRRSKLLILDEATSAIDYKTDAVIQNTLRNELGNDVTIITVAHRLQTIMDADQIMVLDNGQMVEFGKPKDLLKNSEGMLRSLVDGSGDKDTLYALAGCSH</sequence>
<feature type="transmembrane region" description="Helical" evidence="10">
    <location>
        <begin position="617"/>
        <end position="636"/>
    </location>
</feature>
<dbReference type="InterPro" id="IPR050173">
    <property type="entry name" value="ABC_transporter_C-like"/>
</dbReference>
<feature type="transmembrane region" description="Helical" evidence="10">
    <location>
        <begin position="506"/>
        <end position="527"/>
    </location>
</feature>
<feature type="transmembrane region" description="Helical" evidence="10">
    <location>
        <begin position="1240"/>
        <end position="1260"/>
    </location>
</feature>
<evidence type="ECO:0000256" key="5">
    <source>
        <dbReference type="ARBA" id="ARBA00022741"/>
    </source>
</evidence>
<dbReference type="Pfam" id="PF00664">
    <property type="entry name" value="ABC_membrane"/>
    <property type="match status" value="2"/>
</dbReference>
<feature type="domain" description="ABC transporter" evidence="11">
    <location>
        <begin position="727"/>
        <end position="957"/>
    </location>
</feature>
<evidence type="ECO:0000256" key="9">
    <source>
        <dbReference type="SAM" id="MobiDB-lite"/>
    </source>
</evidence>
<dbReference type="Proteomes" id="UP000027222">
    <property type="component" value="Unassembled WGS sequence"/>
</dbReference>
<name>A0A067TTQ7_GALM3</name>
<evidence type="ECO:0000259" key="12">
    <source>
        <dbReference type="PROSITE" id="PS50929"/>
    </source>
</evidence>
<organism evidence="13 14">
    <name type="scientific">Galerina marginata (strain CBS 339.88)</name>
    <dbReference type="NCBI Taxonomy" id="685588"/>
    <lineage>
        <taxon>Eukaryota</taxon>
        <taxon>Fungi</taxon>
        <taxon>Dikarya</taxon>
        <taxon>Basidiomycota</taxon>
        <taxon>Agaricomycotina</taxon>
        <taxon>Agaricomycetes</taxon>
        <taxon>Agaricomycetidae</taxon>
        <taxon>Agaricales</taxon>
        <taxon>Agaricineae</taxon>
        <taxon>Strophariaceae</taxon>
        <taxon>Galerina</taxon>
    </lineage>
</organism>
<dbReference type="Pfam" id="PF00005">
    <property type="entry name" value="ABC_tran"/>
    <property type="match status" value="2"/>
</dbReference>
<keyword evidence="4" id="KW-0677">Repeat</keyword>
<feature type="domain" description="ABC transmembrane type-1" evidence="12">
    <location>
        <begin position="1017"/>
        <end position="1295"/>
    </location>
</feature>
<evidence type="ECO:0000313" key="14">
    <source>
        <dbReference type="Proteomes" id="UP000027222"/>
    </source>
</evidence>
<dbReference type="GO" id="GO:0016887">
    <property type="term" value="F:ATP hydrolysis activity"/>
    <property type="evidence" value="ECO:0007669"/>
    <property type="project" value="InterPro"/>
</dbReference>
<feature type="transmembrane region" description="Helical" evidence="10">
    <location>
        <begin position="149"/>
        <end position="167"/>
    </location>
</feature>
<dbReference type="CDD" id="cd18596">
    <property type="entry name" value="ABC_6TM_VMR1_D1_like"/>
    <property type="match status" value="1"/>
</dbReference>
<evidence type="ECO:0000256" key="8">
    <source>
        <dbReference type="ARBA" id="ARBA00023136"/>
    </source>
</evidence>
<dbReference type="PROSITE" id="PS50893">
    <property type="entry name" value="ABC_TRANSPORTER_2"/>
    <property type="match status" value="2"/>
</dbReference>
<feature type="transmembrane region" description="Helical" evidence="10">
    <location>
        <begin position="187"/>
        <end position="206"/>
    </location>
</feature>
<evidence type="ECO:0000313" key="13">
    <source>
        <dbReference type="EMBL" id="KDR82358.1"/>
    </source>
</evidence>
<dbReference type="InterPro" id="IPR011527">
    <property type="entry name" value="ABC1_TM_dom"/>
</dbReference>
<evidence type="ECO:0008006" key="15">
    <source>
        <dbReference type="Google" id="ProtNLM"/>
    </source>
</evidence>
<dbReference type="SUPFAM" id="SSF90123">
    <property type="entry name" value="ABC transporter transmembrane region"/>
    <property type="match status" value="2"/>
</dbReference>
<dbReference type="CDD" id="cd03250">
    <property type="entry name" value="ABCC_MRP_domain1"/>
    <property type="match status" value="1"/>
</dbReference>
<evidence type="ECO:0000256" key="10">
    <source>
        <dbReference type="SAM" id="Phobius"/>
    </source>
</evidence>
<feature type="transmembrane region" description="Helical" evidence="10">
    <location>
        <begin position="78"/>
        <end position="103"/>
    </location>
</feature>
<proteinExistence type="predicted"/>
<dbReference type="Gene3D" id="1.20.1560.10">
    <property type="entry name" value="ABC transporter type 1, transmembrane domain"/>
    <property type="match status" value="3"/>
</dbReference>
<dbReference type="InterPro" id="IPR003439">
    <property type="entry name" value="ABC_transporter-like_ATP-bd"/>
</dbReference>
<feature type="compositionally biased region" description="Polar residues" evidence="9">
    <location>
        <begin position="438"/>
        <end position="447"/>
    </location>
</feature>
<feature type="compositionally biased region" description="Polar residues" evidence="9">
    <location>
        <begin position="391"/>
        <end position="412"/>
    </location>
</feature>
<feature type="compositionally biased region" description="Low complexity" evidence="9">
    <location>
        <begin position="413"/>
        <end position="422"/>
    </location>
</feature>
<dbReference type="STRING" id="685588.A0A067TTQ7"/>